<dbReference type="Proteomes" id="UP001341281">
    <property type="component" value="Chromosome 01"/>
</dbReference>
<feature type="region of interest" description="Disordered" evidence="1">
    <location>
        <begin position="1"/>
        <end position="76"/>
    </location>
</feature>
<proteinExistence type="predicted"/>
<evidence type="ECO:0000256" key="1">
    <source>
        <dbReference type="SAM" id="MobiDB-lite"/>
    </source>
</evidence>
<evidence type="ECO:0000313" key="3">
    <source>
        <dbReference type="Proteomes" id="UP001341281"/>
    </source>
</evidence>
<gene>
    <name evidence="2" type="ORF">U9M48_003345</name>
</gene>
<evidence type="ECO:0000313" key="2">
    <source>
        <dbReference type="EMBL" id="WVZ52269.1"/>
    </source>
</evidence>
<name>A0AAQ3PMR1_PASNO</name>
<organism evidence="2 3">
    <name type="scientific">Paspalum notatum var. saurae</name>
    <dbReference type="NCBI Taxonomy" id="547442"/>
    <lineage>
        <taxon>Eukaryota</taxon>
        <taxon>Viridiplantae</taxon>
        <taxon>Streptophyta</taxon>
        <taxon>Embryophyta</taxon>
        <taxon>Tracheophyta</taxon>
        <taxon>Spermatophyta</taxon>
        <taxon>Magnoliopsida</taxon>
        <taxon>Liliopsida</taxon>
        <taxon>Poales</taxon>
        <taxon>Poaceae</taxon>
        <taxon>PACMAD clade</taxon>
        <taxon>Panicoideae</taxon>
        <taxon>Andropogonodae</taxon>
        <taxon>Paspaleae</taxon>
        <taxon>Paspalinae</taxon>
        <taxon>Paspalum</taxon>
    </lineage>
</organism>
<protein>
    <submittedName>
        <fullName evidence="2">Uncharacterized protein</fullName>
    </submittedName>
</protein>
<accession>A0AAQ3PMR1</accession>
<dbReference type="EMBL" id="CP144745">
    <property type="protein sequence ID" value="WVZ52269.1"/>
    <property type="molecule type" value="Genomic_DNA"/>
</dbReference>
<sequence>MVIPSLNRPRQGRPTPGQAARPPKSATCHIIDPHHEENTSALKSNRKTKHPMFPKAENAPSHGSTTSSTRGKSKMANARLTRGLLTSYKVSRPTLGGIFHVQQPS</sequence>
<dbReference type="AlphaFoldDB" id="A0AAQ3PMR1"/>
<reference evidence="2 3" key="1">
    <citation type="submission" date="2024-02" db="EMBL/GenBank/DDBJ databases">
        <title>High-quality chromosome-scale genome assembly of Pensacola bahiagrass (Paspalum notatum Flugge var. saurae).</title>
        <authorList>
            <person name="Vega J.M."/>
            <person name="Podio M."/>
            <person name="Orjuela J."/>
            <person name="Siena L.A."/>
            <person name="Pessino S.C."/>
            <person name="Combes M.C."/>
            <person name="Mariac C."/>
            <person name="Albertini E."/>
            <person name="Pupilli F."/>
            <person name="Ortiz J.P.A."/>
            <person name="Leblanc O."/>
        </authorList>
    </citation>
    <scope>NUCLEOTIDE SEQUENCE [LARGE SCALE GENOMIC DNA]</scope>
    <source>
        <strain evidence="2">R1</strain>
        <tissue evidence="2">Leaf</tissue>
    </source>
</reference>
<keyword evidence="3" id="KW-1185">Reference proteome</keyword>